<evidence type="ECO:0000313" key="2">
    <source>
        <dbReference type="EMBL" id="QEC47385.1"/>
    </source>
</evidence>
<dbReference type="KEGG" id="bsol:FSW04_07180"/>
<gene>
    <name evidence="2" type="ORF">FSW04_07180</name>
</gene>
<organism evidence="2 3">
    <name type="scientific">Baekduia soli</name>
    <dbReference type="NCBI Taxonomy" id="496014"/>
    <lineage>
        <taxon>Bacteria</taxon>
        <taxon>Bacillati</taxon>
        <taxon>Actinomycetota</taxon>
        <taxon>Thermoleophilia</taxon>
        <taxon>Solirubrobacterales</taxon>
        <taxon>Baekduiaceae</taxon>
        <taxon>Baekduia</taxon>
    </lineage>
</organism>
<proteinExistence type="predicted"/>
<dbReference type="RefSeq" id="WP_146917780.1">
    <property type="nucleotide sequence ID" value="NZ_CP042430.1"/>
</dbReference>
<evidence type="ECO:0000256" key="1">
    <source>
        <dbReference type="SAM" id="Phobius"/>
    </source>
</evidence>
<keyword evidence="3" id="KW-1185">Reference proteome</keyword>
<name>A0A5B8U3G5_9ACTN</name>
<keyword evidence="1" id="KW-1133">Transmembrane helix</keyword>
<feature type="transmembrane region" description="Helical" evidence="1">
    <location>
        <begin position="16"/>
        <end position="37"/>
    </location>
</feature>
<keyword evidence="1" id="KW-0812">Transmembrane</keyword>
<dbReference type="Proteomes" id="UP000321805">
    <property type="component" value="Chromosome"/>
</dbReference>
<reference evidence="2 3" key="1">
    <citation type="journal article" date="2018" name="J. Microbiol.">
        <title>Baekduia soli gen. nov., sp. nov., a novel bacterium isolated from the soil of Baekdu Mountain and proposal of a novel family name, Baekduiaceae fam. nov.</title>
        <authorList>
            <person name="An D.S."/>
            <person name="Siddiqi M.Z."/>
            <person name="Kim K.H."/>
            <person name="Yu H.S."/>
            <person name="Im W.T."/>
        </authorList>
    </citation>
    <scope>NUCLEOTIDE SEQUENCE [LARGE SCALE GENOMIC DNA]</scope>
    <source>
        <strain evidence="2 3">BR7-21</strain>
    </source>
</reference>
<evidence type="ECO:0008006" key="4">
    <source>
        <dbReference type="Google" id="ProtNLM"/>
    </source>
</evidence>
<accession>A0A5B8U3G5</accession>
<feature type="transmembrane region" description="Helical" evidence="1">
    <location>
        <begin position="43"/>
        <end position="61"/>
    </location>
</feature>
<dbReference type="AlphaFoldDB" id="A0A5B8U3G5"/>
<protein>
    <recommendedName>
        <fullName evidence="4">DUF4175 domain-containing protein</fullName>
    </recommendedName>
</protein>
<dbReference type="EMBL" id="CP042430">
    <property type="protein sequence ID" value="QEC47385.1"/>
    <property type="molecule type" value="Genomic_DNA"/>
</dbReference>
<evidence type="ECO:0000313" key="3">
    <source>
        <dbReference type="Proteomes" id="UP000321805"/>
    </source>
</evidence>
<keyword evidence="1" id="KW-0472">Membrane</keyword>
<sequence>MSALRTARRLLLGETWLLPCGLTLVVAGAVVLVRPLLGTGWRHAGGFVLLAGVCAVLALSVRAGARQ</sequence>